<dbReference type="AlphaFoldDB" id="A0A0A1DGV9"/>
<dbReference type="EMBL" id="CP009896">
    <property type="protein sequence ID" value="AIY16504.2"/>
    <property type="molecule type" value="Genomic_DNA"/>
</dbReference>
<evidence type="ECO:0000313" key="1">
    <source>
        <dbReference type="EMBL" id="AIY16504.2"/>
    </source>
</evidence>
<dbReference type="HOGENOM" id="CLU_3313535_0_0_11"/>
<proteinExistence type="predicted"/>
<reference evidence="1 2" key="1">
    <citation type="journal article" date="2015" name="Genome Announc.">
        <title>Complete Genome Sequence of Steroid-Transforming Nocardioides simplex VKM Ac-2033D.</title>
        <authorList>
            <person name="Shtratnikova V.Y."/>
            <person name="Schelkunov M.I."/>
            <person name="Pekov Y.A."/>
            <person name="Fokina V.V."/>
            <person name="Logacheva M.D."/>
            <person name="Sokolov S.L."/>
            <person name="Bragin E.Y."/>
            <person name="Ashapkin V.V."/>
            <person name="Donova M.V."/>
        </authorList>
    </citation>
    <scope>NUCLEOTIDE SEQUENCE [LARGE SCALE GENOMIC DNA]</scope>
    <source>
        <strain evidence="1 2">VKM Ac-2033D</strain>
    </source>
</reference>
<dbReference type="Proteomes" id="UP000030300">
    <property type="component" value="Chromosome"/>
</dbReference>
<accession>A0A0A1DGV9</accession>
<dbReference type="STRING" id="2045.KR76_06485"/>
<dbReference type="KEGG" id="psim:KR76_06485"/>
<evidence type="ECO:0000313" key="2">
    <source>
        <dbReference type="Proteomes" id="UP000030300"/>
    </source>
</evidence>
<protein>
    <submittedName>
        <fullName evidence="1">Uncharacterized protein</fullName>
    </submittedName>
</protein>
<organism evidence="1 2">
    <name type="scientific">Nocardioides simplex</name>
    <name type="common">Arthrobacter simplex</name>
    <dbReference type="NCBI Taxonomy" id="2045"/>
    <lineage>
        <taxon>Bacteria</taxon>
        <taxon>Bacillati</taxon>
        <taxon>Actinomycetota</taxon>
        <taxon>Actinomycetes</taxon>
        <taxon>Propionibacteriales</taxon>
        <taxon>Nocardioidaceae</taxon>
        <taxon>Pimelobacter</taxon>
    </lineage>
</organism>
<keyword evidence="2" id="KW-1185">Reference proteome</keyword>
<sequence>MAGVGCLVLVTVFQLRLVTVQQRRQTDLLLLIAEAQHRD</sequence>
<name>A0A0A1DGV9_NOCSI</name>
<gene>
    <name evidence="1" type="ORF">KR76_06485</name>
</gene>